<reference evidence="6 7" key="1">
    <citation type="submission" date="2016-01" db="EMBL/GenBank/DDBJ databases">
        <title>The new phylogeny of the genus Mycobacterium.</title>
        <authorList>
            <person name="Tarcisio F."/>
            <person name="Conor M."/>
            <person name="Antonella G."/>
            <person name="Elisabetta G."/>
            <person name="Giulia F.S."/>
            <person name="Sara T."/>
            <person name="Anna F."/>
            <person name="Clotilde B."/>
            <person name="Roberto B."/>
            <person name="Veronica D.S."/>
            <person name="Fabio R."/>
            <person name="Monica P."/>
            <person name="Olivier J."/>
            <person name="Enrico T."/>
            <person name="Nicola S."/>
        </authorList>
    </citation>
    <scope>NUCLEOTIDE SEQUENCE [LARGE SCALE GENOMIC DNA]</scope>
    <source>
        <strain evidence="6 7">DSM 44339</strain>
    </source>
</reference>
<dbReference type="EMBL" id="LQOS01000046">
    <property type="protein sequence ID" value="ORV37646.1"/>
    <property type="molecule type" value="Genomic_DNA"/>
</dbReference>
<evidence type="ECO:0000313" key="7">
    <source>
        <dbReference type="Proteomes" id="UP000193564"/>
    </source>
</evidence>
<dbReference type="KEGG" id="mdr:MDOR_36940"/>
<dbReference type="OrthoDB" id="3690529at2"/>
<evidence type="ECO:0000256" key="1">
    <source>
        <dbReference type="ARBA" id="ARBA00007534"/>
    </source>
</evidence>
<evidence type="ECO:0000256" key="2">
    <source>
        <dbReference type="ARBA" id="ARBA00022487"/>
    </source>
</evidence>
<evidence type="ECO:0000256" key="3">
    <source>
        <dbReference type="ARBA" id="ARBA00022801"/>
    </source>
</evidence>
<protein>
    <submittedName>
        <fullName evidence="6">Cutinase</fullName>
    </submittedName>
</protein>
<dbReference type="SMART" id="SM01110">
    <property type="entry name" value="Cutinase"/>
    <property type="match status" value="1"/>
</dbReference>
<name>A0A1X1T055_9MYCO</name>
<keyword evidence="2" id="KW-0719">Serine esterase</keyword>
<dbReference type="Proteomes" id="UP000467201">
    <property type="component" value="Chromosome"/>
</dbReference>
<dbReference type="STRING" id="126673.AWC01_15485"/>
<dbReference type="SUPFAM" id="SSF53474">
    <property type="entry name" value="alpha/beta-Hydrolases"/>
    <property type="match status" value="1"/>
</dbReference>
<evidence type="ECO:0000256" key="4">
    <source>
        <dbReference type="ARBA" id="ARBA00023157"/>
    </source>
</evidence>
<dbReference type="RefSeq" id="WP_085192252.1">
    <property type="nucleotide sequence ID" value="NZ_AP022605.1"/>
</dbReference>
<organism evidence="6 7">
    <name type="scientific">Mycolicibacterium doricum</name>
    <dbReference type="NCBI Taxonomy" id="126673"/>
    <lineage>
        <taxon>Bacteria</taxon>
        <taxon>Bacillati</taxon>
        <taxon>Actinomycetota</taxon>
        <taxon>Actinomycetes</taxon>
        <taxon>Mycobacteriales</taxon>
        <taxon>Mycobacteriaceae</taxon>
        <taxon>Mycolicibacterium</taxon>
    </lineage>
</organism>
<keyword evidence="4" id="KW-1015">Disulfide bond</keyword>
<comment type="similarity">
    <text evidence="1">Belongs to the cutinase family.</text>
</comment>
<dbReference type="PANTHER" id="PTHR33630:SF9">
    <property type="entry name" value="CUTINASE 4"/>
    <property type="match status" value="1"/>
</dbReference>
<dbReference type="InterPro" id="IPR029058">
    <property type="entry name" value="AB_hydrolase_fold"/>
</dbReference>
<keyword evidence="3" id="KW-0378">Hydrolase</keyword>
<dbReference type="PANTHER" id="PTHR33630">
    <property type="entry name" value="CUTINASE RV1984C-RELATED-RELATED"/>
    <property type="match status" value="1"/>
</dbReference>
<evidence type="ECO:0000313" key="6">
    <source>
        <dbReference type="EMBL" id="ORV37646.1"/>
    </source>
</evidence>
<dbReference type="AlphaFoldDB" id="A0A1X1T055"/>
<dbReference type="GO" id="GO:0052689">
    <property type="term" value="F:carboxylic ester hydrolase activity"/>
    <property type="evidence" value="ECO:0007669"/>
    <property type="project" value="UniProtKB-KW"/>
</dbReference>
<sequence>MSVVATWKAVRRLTGATGVGMALTSAAVSGGTVPVASAQPCPDIEVIFARGTAEPPGVGGTGQAFVDSLRSQIGWRTLGVYAVNYPASNDFASPDFPRTVVDGIRDASNRVQVMSVICPNTRLVLGGFSQGAMVSGFVTGDAVPQGVTPAPMPPALAPEVADNVAAVVLLGKPSGPFLQKYAMPPVVTGPLYATRTIELCAAGDPVCGPGGNTTAHGSYPFNGMVQQGAGFAATHL</sequence>
<proteinExistence type="inferred from homology"/>
<reference evidence="5 8" key="2">
    <citation type="journal article" date="2019" name="Emerg. Microbes Infect.">
        <title>Comprehensive subspecies identification of 175 nontuberculous mycobacteria species based on 7547 genomic profiles.</title>
        <authorList>
            <person name="Matsumoto Y."/>
            <person name="Kinjo T."/>
            <person name="Motooka D."/>
            <person name="Nabeya D."/>
            <person name="Jung N."/>
            <person name="Uechi K."/>
            <person name="Horii T."/>
            <person name="Iida T."/>
            <person name="Fujita J."/>
            <person name="Nakamura S."/>
        </authorList>
    </citation>
    <scope>NUCLEOTIDE SEQUENCE [LARGE SCALE GENOMIC DNA]</scope>
    <source>
        <strain evidence="5 8">JCM 12405</strain>
    </source>
</reference>
<evidence type="ECO:0000313" key="8">
    <source>
        <dbReference type="Proteomes" id="UP000467201"/>
    </source>
</evidence>
<dbReference type="InterPro" id="IPR000675">
    <property type="entry name" value="Cutinase/axe"/>
</dbReference>
<dbReference type="Proteomes" id="UP000193564">
    <property type="component" value="Unassembled WGS sequence"/>
</dbReference>
<gene>
    <name evidence="5" type="primary">cut5</name>
    <name evidence="6" type="ORF">AWC01_15485</name>
    <name evidence="5" type="ORF">MDOR_36940</name>
</gene>
<evidence type="ECO:0000313" key="5">
    <source>
        <dbReference type="EMBL" id="BBZ09525.1"/>
    </source>
</evidence>
<dbReference type="Gene3D" id="3.40.50.1820">
    <property type="entry name" value="alpha/beta hydrolase"/>
    <property type="match status" value="1"/>
</dbReference>
<reference evidence="5" key="3">
    <citation type="submission" date="2020-02" db="EMBL/GenBank/DDBJ databases">
        <authorList>
            <person name="Matsumoto Y."/>
            <person name="Motooka D."/>
            <person name="Nakamura S."/>
        </authorList>
    </citation>
    <scope>NUCLEOTIDE SEQUENCE</scope>
    <source>
        <strain evidence="5">JCM 12405</strain>
    </source>
</reference>
<accession>A0A1X1T055</accession>
<dbReference type="Pfam" id="PF01083">
    <property type="entry name" value="Cutinase"/>
    <property type="match status" value="1"/>
</dbReference>
<dbReference type="EMBL" id="AP022605">
    <property type="protein sequence ID" value="BBZ09525.1"/>
    <property type="molecule type" value="Genomic_DNA"/>
</dbReference>
<keyword evidence="7" id="KW-1185">Reference proteome</keyword>